<proteinExistence type="predicted"/>
<reference evidence="1 2" key="1">
    <citation type="submission" date="2021-11" db="EMBL/GenBank/DDBJ databases">
        <authorList>
            <person name="Islam A."/>
            <person name="Islam S."/>
            <person name="Flora M.S."/>
            <person name="Rahman M."/>
            <person name="Ziaur R.M."/>
            <person name="Epstein J.H."/>
            <person name="Hassan M."/>
            <person name="Klassen M."/>
            <person name="Woodard K."/>
            <person name="Webb A."/>
            <person name="Webby R.J."/>
            <person name="El Zowalaty M.E."/>
        </authorList>
    </citation>
    <scope>NUCLEOTIDE SEQUENCE [LARGE SCALE GENOMIC DNA]</scope>
    <source>
        <strain evidence="1">Pbs1</strain>
    </source>
</reference>
<name>A0ABN8D0C0_9STRA</name>
<protein>
    <submittedName>
        <fullName evidence="1">Uncharacterized protein</fullName>
    </submittedName>
</protein>
<dbReference type="Proteomes" id="UP001158986">
    <property type="component" value="Unassembled WGS sequence"/>
</dbReference>
<dbReference type="EMBL" id="CAKLCB010000246">
    <property type="protein sequence ID" value="CAH0517586.1"/>
    <property type="molecule type" value="Genomic_DNA"/>
</dbReference>
<accession>A0ABN8D0C0</accession>
<evidence type="ECO:0000313" key="2">
    <source>
        <dbReference type="Proteomes" id="UP001158986"/>
    </source>
</evidence>
<gene>
    <name evidence="1" type="ORF">PBS001_LOCUS4182</name>
</gene>
<comment type="caution">
    <text evidence="1">The sequence shown here is derived from an EMBL/GenBank/DDBJ whole genome shotgun (WGS) entry which is preliminary data.</text>
</comment>
<sequence>MVRDFEIKQRGLLLMAMDQVVDQAIKKQSEMLKDIRTKNIGLVNWIRDEAKMDLAVTYFTKLRNHFESGQPNTLCSNFEALLPEHSNATRAIGAGMPTLALEFQMCKQSSVDASLPSDTNLPLNTNWETGLTMLAKLRQAAGSNNEQTPFECMYQFTNKNEYDVNAKLQ</sequence>
<keyword evidence="2" id="KW-1185">Reference proteome</keyword>
<organism evidence="1 2">
    <name type="scientific">Peronospora belbahrii</name>
    <dbReference type="NCBI Taxonomy" id="622444"/>
    <lineage>
        <taxon>Eukaryota</taxon>
        <taxon>Sar</taxon>
        <taxon>Stramenopiles</taxon>
        <taxon>Oomycota</taxon>
        <taxon>Peronosporomycetes</taxon>
        <taxon>Peronosporales</taxon>
        <taxon>Peronosporaceae</taxon>
        <taxon>Peronospora</taxon>
    </lineage>
</organism>
<evidence type="ECO:0000313" key="1">
    <source>
        <dbReference type="EMBL" id="CAH0517586.1"/>
    </source>
</evidence>